<evidence type="ECO:0000256" key="2">
    <source>
        <dbReference type="PROSITE-ProRule" id="PRU00335"/>
    </source>
</evidence>
<evidence type="ECO:0000313" key="5">
    <source>
        <dbReference type="EMBL" id="CUU54852.1"/>
    </source>
</evidence>
<dbReference type="AlphaFoldDB" id="A0A0S4QH89"/>
<dbReference type="PANTHER" id="PTHR30055">
    <property type="entry name" value="HTH-TYPE TRANSCRIPTIONAL REGULATOR RUTR"/>
    <property type="match status" value="1"/>
</dbReference>
<name>A0A0S4QH89_9ACTN</name>
<evidence type="ECO:0000259" key="4">
    <source>
        <dbReference type="PROSITE" id="PS50977"/>
    </source>
</evidence>
<dbReference type="SUPFAM" id="SSF46689">
    <property type="entry name" value="Homeodomain-like"/>
    <property type="match status" value="1"/>
</dbReference>
<feature type="region of interest" description="Disordered" evidence="3">
    <location>
        <begin position="1"/>
        <end position="24"/>
    </location>
</feature>
<reference evidence="6" key="1">
    <citation type="submission" date="2015-11" db="EMBL/GenBank/DDBJ databases">
        <authorList>
            <person name="Varghese N."/>
        </authorList>
    </citation>
    <scope>NUCLEOTIDE SEQUENCE [LARGE SCALE GENOMIC DNA]</scope>
    <source>
        <strain evidence="6">DSM 45899</strain>
    </source>
</reference>
<dbReference type="Proteomes" id="UP000198802">
    <property type="component" value="Unassembled WGS sequence"/>
</dbReference>
<evidence type="ECO:0000313" key="6">
    <source>
        <dbReference type="Proteomes" id="UP000198802"/>
    </source>
</evidence>
<protein>
    <submittedName>
        <fullName evidence="5">DNA-binding transcriptional regulator, AcrR family</fullName>
    </submittedName>
</protein>
<dbReference type="Gene3D" id="1.10.357.10">
    <property type="entry name" value="Tetracycline Repressor, domain 2"/>
    <property type="match status" value="1"/>
</dbReference>
<dbReference type="Gene3D" id="1.10.10.60">
    <property type="entry name" value="Homeodomain-like"/>
    <property type="match status" value="1"/>
</dbReference>
<sequence>MAEAEGSAPTTDRRGRPRRFDEGTERQMIMDAAVRLMKGSGHAEMAVVDVLAGTGLSTRAFYRHFGSKEALLLALIHREAEAVARSMTRAVERAREPAAALEAWLDRLLDTFFEPRQVARSALFTTAAAGAAVPLAEKLDDIRWILARPLADVLRAGNDAGVLFSPNPDADAISLFGLVGAASHSAHANLEGRPAVRAQVIRFAWPAFGLPAATNTADDASAQRGTTQH</sequence>
<dbReference type="Pfam" id="PF00440">
    <property type="entry name" value="TetR_N"/>
    <property type="match status" value="1"/>
</dbReference>
<feature type="DNA-binding region" description="H-T-H motif" evidence="2">
    <location>
        <begin position="46"/>
        <end position="65"/>
    </location>
</feature>
<dbReference type="InterPro" id="IPR036271">
    <property type="entry name" value="Tet_transcr_reg_TetR-rel_C_sf"/>
</dbReference>
<dbReference type="InterPro" id="IPR009057">
    <property type="entry name" value="Homeodomain-like_sf"/>
</dbReference>
<dbReference type="GO" id="GO:0003700">
    <property type="term" value="F:DNA-binding transcription factor activity"/>
    <property type="evidence" value="ECO:0007669"/>
    <property type="project" value="TreeGrafter"/>
</dbReference>
<dbReference type="EMBL" id="FAOZ01000003">
    <property type="protein sequence ID" value="CUU54852.1"/>
    <property type="molecule type" value="Genomic_DNA"/>
</dbReference>
<dbReference type="SUPFAM" id="SSF48498">
    <property type="entry name" value="Tetracyclin repressor-like, C-terminal domain"/>
    <property type="match status" value="1"/>
</dbReference>
<evidence type="ECO:0000256" key="1">
    <source>
        <dbReference type="ARBA" id="ARBA00023125"/>
    </source>
</evidence>
<dbReference type="InterPro" id="IPR050109">
    <property type="entry name" value="HTH-type_TetR-like_transc_reg"/>
</dbReference>
<feature type="domain" description="HTH tetR-type" evidence="4">
    <location>
        <begin position="23"/>
        <end position="83"/>
    </location>
</feature>
<accession>A0A0S4QH89</accession>
<gene>
    <name evidence="5" type="ORF">Ga0074812_103342</name>
</gene>
<evidence type="ECO:0000256" key="3">
    <source>
        <dbReference type="SAM" id="MobiDB-lite"/>
    </source>
</evidence>
<dbReference type="PANTHER" id="PTHR30055:SF200">
    <property type="entry name" value="HTH-TYPE TRANSCRIPTIONAL REPRESSOR BDCR"/>
    <property type="match status" value="1"/>
</dbReference>
<dbReference type="GO" id="GO:0000976">
    <property type="term" value="F:transcription cis-regulatory region binding"/>
    <property type="evidence" value="ECO:0007669"/>
    <property type="project" value="TreeGrafter"/>
</dbReference>
<feature type="compositionally biased region" description="Basic and acidic residues" evidence="3">
    <location>
        <begin position="11"/>
        <end position="24"/>
    </location>
</feature>
<organism evidence="5 6">
    <name type="scientific">Parafrankia irregularis</name>
    <dbReference type="NCBI Taxonomy" id="795642"/>
    <lineage>
        <taxon>Bacteria</taxon>
        <taxon>Bacillati</taxon>
        <taxon>Actinomycetota</taxon>
        <taxon>Actinomycetes</taxon>
        <taxon>Frankiales</taxon>
        <taxon>Frankiaceae</taxon>
        <taxon>Parafrankia</taxon>
    </lineage>
</organism>
<dbReference type="InterPro" id="IPR001647">
    <property type="entry name" value="HTH_TetR"/>
</dbReference>
<dbReference type="RefSeq" id="WP_091272715.1">
    <property type="nucleotide sequence ID" value="NZ_FAOZ01000003.1"/>
</dbReference>
<keyword evidence="6" id="KW-1185">Reference proteome</keyword>
<dbReference type="PROSITE" id="PS50977">
    <property type="entry name" value="HTH_TETR_2"/>
    <property type="match status" value="1"/>
</dbReference>
<dbReference type="PRINTS" id="PR00455">
    <property type="entry name" value="HTHTETR"/>
</dbReference>
<keyword evidence="1 2" id="KW-0238">DNA-binding</keyword>
<proteinExistence type="predicted"/>